<sequence>MSPVKNVFAVTLASVALSAVAQTLPPPPVVAAPKSAAPVVAAPKSAAPVVAKAAVKAPPVDDKLVKRVVEQPLPGLGVMPGEKQLSRANVIRVQSDRNEIAYVSSSMANRISTPFDAPRVIDTQDVEYQTVGQSIYLLPKDPEKPVALYITGSNANDPVVSLTLVPKPIPQQTIVLQIDAPLAKGGVTGVDSEPAPVTDVYSERLRYLLRQVALNKVPEGFAEGTLPNAAAVLPGVSIHPMTRYSGPAYDIYRYRIRGTGDQVELAEDAFYTEGVRAVAFFPTAVIRKGEETTIFVVADKRATEN</sequence>
<accession>A2SNK2</accession>
<dbReference type="eggNOG" id="ENOG502Z7SN">
    <property type="taxonomic scope" value="Bacteria"/>
</dbReference>
<dbReference type="KEGG" id="mpt:Mpe_B0366"/>
<evidence type="ECO:0000313" key="4">
    <source>
        <dbReference type="Proteomes" id="UP000000366"/>
    </source>
</evidence>
<geneLocation type="plasmid" evidence="3 4">
    <name>RPME01</name>
</geneLocation>
<feature type="chain" id="PRO_5002646326" evidence="1">
    <location>
        <begin position="22"/>
        <end position="305"/>
    </location>
</feature>
<dbReference type="RefSeq" id="WP_011831729.1">
    <property type="nucleotide sequence ID" value="NC_008826.1"/>
</dbReference>
<dbReference type="EMBL" id="CP000556">
    <property type="protein sequence ID" value="ABM97141.1"/>
    <property type="molecule type" value="Genomic_DNA"/>
</dbReference>
<protein>
    <submittedName>
        <fullName evidence="3">Sex pilus assembly protein</fullName>
    </submittedName>
</protein>
<keyword evidence="4" id="KW-1185">Reference proteome</keyword>
<evidence type="ECO:0000313" key="3">
    <source>
        <dbReference type="EMBL" id="ABM97141.1"/>
    </source>
</evidence>
<dbReference type="InterPro" id="IPR055397">
    <property type="entry name" value="TraK_C"/>
</dbReference>
<organism evidence="3 4">
    <name type="scientific">Methylibium petroleiphilum (strain ATCC BAA-1232 / LMG 22953 / PM1)</name>
    <dbReference type="NCBI Taxonomy" id="420662"/>
    <lineage>
        <taxon>Bacteria</taxon>
        <taxon>Pseudomonadati</taxon>
        <taxon>Pseudomonadota</taxon>
        <taxon>Betaproteobacteria</taxon>
        <taxon>Burkholderiales</taxon>
        <taxon>Sphaerotilaceae</taxon>
        <taxon>Methylibium</taxon>
    </lineage>
</organism>
<dbReference type="Pfam" id="PF23536">
    <property type="entry name" value="TraK_C"/>
    <property type="match status" value="1"/>
</dbReference>
<keyword evidence="3" id="KW-0614">Plasmid</keyword>
<dbReference type="Proteomes" id="UP000000366">
    <property type="component" value="Plasmid RPME01"/>
</dbReference>
<feature type="domain" description="TraK C-terminal" evidence="2">
    <location>
        <begin position="199"/>
        <end position="297"/>
    </location>
</feature>
<dbReference type="AlphaFoldDB" id="A2SNK2"/>
<proteinExistence type="predicted"/>
<keyword evidence="1" id="KW-0732">Signal</keyword>
<gene>
    <name evidence="3" type="primary">traK</name>
    <name evidence="3" type="ordered locus">Mpe_B0366</name>
</gene>
<name>A2SNK2_METPP</name>
<evidence type="ECO:0000259" key="2">
    <source>
        <dbReference type="Pfam" id="PF23536"/>
    </source>
</evidence>
<dbReference type="HOGENOM" id="CLU_989965_0_0_4"/>
<feature type="signal peptide" evidence="1">
    <location>
        <begin position="1"/>
        <end position="21"/>
    </location>
</feature>
<reference evidence="3 4" key="1">
    <citation type="journal article" date="2007" name="J. Bacteriol.">
        <title>Whole-genome analysis of the methyl tert-butyl ether-degrading beta-proteobacterium Methylibium petroleiphilum PM1.</title>
        <authorList>
            <person name="Kane S.R."/>
            <person name="Chakicherla A.Y."/>
            <person name="Chain P.S.G."/>
            <person name="Schmidt R."/>
            <person name="Shin M.W."/>
            <person name="Legler T.C."/>
            <person name="Scow K.M."/>
            <person name="Larimer F.W."/>
            <person name="Lucas S.M."/>
            <person name="Richardson P.M."/>
            <person name="Hristova K.R."/>
        </authorList>
    </citation>
    <scope>NUCLEOTIDE SEQUENCE [LARGE SCALE GENOMIC DNA]</scope>
    <source>
        <strain evidence="4">ATCC BAA-1232 / LMG 22953 / PM1</strain>
        <plasmid evidence="3 4">RPME01</plasmid>
    </source>
</reference>
<evidence type="ECO:0000256" key="1">
    <source>
        <dbReference type="SAM" id="SignalP"/>
    </source>
</evidence>